<dbReference type="EMBL" id="AUZM01000017">
    <property type="protein sequence ID" value="ERT07817.1"/>
    <property type="molecule type" value="Genomic_DNA"/>
</dbReference>
<feature type="transmembrane region" description="Helical" evidence="2">
    <location>
        <begin position="12"/>
        <end position="31"/>
    </location>
</feature>
<feature type="compositionally biased region" description="Basic and acidic residues" evidence="1">
    <location>
        <begin position="94"/>
        <end position="107"/>
    </location>
</feature>
<keyword evidence="3" id="KW-0067">ATP-binding</keyword>
<proteinExistence type="predicted"/>
<keyword evidence="3" id="KW-0645">Protease</keyword>
<keyword evidence="3" id="KW-0378">Hydrolase</keyword>
<evidence type="ECO:0000256" key="2">
    <source>
        <dbReference type="SAM" id="Phobius"/>
    </source>
</evidence>
<accession>U7QKJ9</accession>
<keyword evidence="2" id="KW-0472">Membrane</keyword>
<sequence>MKLQVKSGVGMAISILSAVGINVTLLSQLSIAQQNNLNPLQDFNSQHNDNGTSLGIDQSTMYNLIHRAQMGTLDLNVNSVHDQQKDNIRDAAAEFRAKQRQRFEQRNPEVAGETSSDGEQLNP</sequence>
<organism evidence="3 4">
    <name type="scientific">Lyngbya aestuarii BL J</name>
    <dbReference type="NCBI Taxonomy" id="1348334"/>
    <lineage>
        <taxon>Bacteria</taxon>
        <taxon>Bacillati</taxon>
        <taxon>Cyanobacteriota</taxon>
        <taxon>Cyanophyceae</taxon>
        <taxon>Oscillatoriophycideae</taxon>
        <taxon>Oscillatoriales</taxon>
        <taxon>Microcoleaceae</taxon>
        <taxon>Lyngbya</taxon>
    </lineage>
</organism>
<keyword evidence="3" id="KW-0547">Nucleotide-binding</keyword>
<dbReference type="GO" id="GO:0005524">
    <property type="term" value="F:ATP binding"/>
    <property type="evidence" value="ECO:0007669"/>
    <property type="project" value="UniProtKB-KW"/>
</dbReference>
<dbReference type="GO" id="GO:0008233">
    <property type="term" value="F:peptidase activity"/>
    <property type="evidence" value="ECO:0007669"/>
    <property type="project" value="UniProtKB-KW"/>
</dbReference>
<keyword evidence="2" id="KW-0812">Transmembrane</keyword>
<dbReference type="Proteomes" id="UP000017127">
    <property type="component" value="Unassembled WGS sequence"/>
</dbReference>
<gene>
    <name evidence="3" type="ORF">M595_2209</name>
</gene>
<feature type="compositionally biased region" description="Polar residues" evidence="1">
    <location>
        <begin position="113"/>
        <end position="123"/>
    </location>
</feature>
<dbReference type="RefSeq" id="WP_023065973.1">
    <property type="nucleotide sequence ID" value="NZ_AUZM01000017.1"/>
</dbReference>
<feature type="region of interest" description="Disordered" evidence="1">
    <location>
        <begin position="94"/>
        <end position="123"/>
    </location>
</feature>
<keyword evidence="4" id="KW-1185">Reference proteome</keyword>
<evidence type="ECO:0000313" key="4">
    <source>
        <dbReference type="Proteomes" id="UP000017127"/>
    </source>
</evidence>
<protein>
    <submittedName>
        <fullName evidence="3">Putative aTP-dependent protease ATP-binding subunit</fullName>
    </submittedName>
</protein>
<dbReference type="AlphaFoldDB" id="U7QKJ9"/>
<keyword evidence="2" id="KW-1133">Transmembrane helix</keyword>
<reference evidence="3 4" key="1">
    <citation type="journal article" date="2013" name="Front. Microbiol.">
        <title>Comparative genomic analyses of the cyanobacterium, Lyngbya aestuarii BL J, a powerful hydrogen producer.</title>
        <authorList>
            <person name="Kothari A."/>
            <person name="Vaughn M."/>
            <person name="Garcia-Pichel F."/>
        </authorList>
    </citation>
    <scope>NUCLEOTIDE SEQUENCE [LARGE SCALE GENOMIC DNA]</scope>
    <source>
        <strain evidence="3 4">BL J</strain>
    </source>
</reference>
<evidence type="ECO:0000256" key="1">
    <source>
        <dbReference type="SAM" id="MobiDB-lite"/>
    </source>
</evidence>
<evidence type="ECO:0000313" key="3">
    <source>
        <dbReference type="EMBL" id="ERT07817.1"/>
    </source>
</evidence>
<dbReference type="OrthoDB" id="466956at2"/>
<dbReference type="GO" id="GO:0006508">
    <property type="term" value="P:proteolysis"/>
    <property type="evidence" value="ECO:0007669"/>
    <property type="project" value="UniProtKB-KW"/>
</dbReference>
<name>U7QKJ9_9CYAN</name>
<comment type="caution">
    <text evidence="3">The sequence shown here is derived from an EMBL/GenBank/DDBJ whole genome shotgun (WGS) entry which is preliminary data.</text>
</comment>